<dbReference type="PANTHER" id="PTHR12128:SF66">
    <property type="entry name" value="4-HYDROXY-2-OXOGLUTARATE ALDOLASE, MITOCHONDRIAL"/>
    <property type="match status" value="1"/>
</dbReference>
<dbReference type="InterPro" id="IPR002220">
    <property type="entry name" value="DapA-like"/>
</dbReference>
<dbReference type="Proteomes" id="UP000199727">
    <property type="component" value="Unassembled WGS sequence"/>
</dbReference>
<dbReference type="SUPFAM" id="SSF51569">
    <property type="entry name" value="Aldolase"/>
    <property type="match status" value="1"/>
</dbReference>
<gene>
    <name evidence="2" type="ORF">C361_01758</name>
</gene>
<dbReference type="AlphaFoldDB" id="A0A854QI91"/>
<dbReference type="PRINTS" id="PR00146">
    <property type="entry name" value="DHPICSNTHASE"/>
</dbReference>
<dbReference type="GO" id="GO:0008840">
    <property type="term" value="F:4-hydroxy-tetrahydrodipicolinate synthase activity"/>
    <property type="evidence" value="ECO:0007669"/>
    <property type="project" value="TreeGrafter"/>
</dbReference>
<sequence>MPAATISPKTLPPGVYCPTITFFEPTAEQNLDVETHVKHMEFLAKSGLAGVVVQGSTAEAVTLDDEERKTLIRTAKEAFKRCGNHGPVIAGTVGAQSSRQALKLCQDAAEAGADFALVLPPSYYPAAMSADAIQSFFEELASTSPIPIIIYSYPGVCSGINMDTDLICRLARHPNIVGVKHTDHDVGRIARETAQSLSNAFGSPFTILGGASDYLLGTVAVGGQGAITGMANVAPRVCVKAFELARAGRYEEALQYARAISTAEWGMGKGAILGTKYMTAWANDYAPTAALARKPLPLCPESTKQHVRAVGTEIVALERSLEQQGWAGAAMRGETQSEKVLAASKKINGIANGAEEMAI</sequence>
<accession>A0A854QI91</accession>
<evidence type="ECO:0000256" key="1">
    <source>
        <dbReference type="ARBA" id="ARBA00023239"/>
    </source>
</evidence>
<dbReference type="Gene3D" id="3.20.20.70">
    <property type="entry name" value="Aldolase class I"/>
    <property type="match status" value="1"/>
</dbReference>
<organism evidence="2 3">
    <name type="scientific">Cryptococcus neoformans Tu259-1</name>
    <dbReference type="NCBI Taxonomy" id="1230072"/>
    <lineage>
        <taxon>Eukaryota</taxon>
        <taxon>Fungi</taxon>
        <taxon>Dikarya</taxon>
        <taxon>Basidiomycota</taxon>
        <taxon>Agaricomycotina</taxon>
        <taxon>Tremellomycetes</taxon>
        <taxon>Tremellales</taxon>
        <taxon>Cryptococcaceae</taxon>
        <taxon>Cryptococcus</taxon>
        <taxon>Cryptococcus neoformans species complex</taxon>
    </lineage>
</organism>
<dbReference type="Pfam" id="PF00701">
    <property type="entry name" value="DHDPS"/>
    <property type="match status" value="1"/>
</dbReference>
<reference evidence="2 3" key="1">
    <citation type="submission" date="2017-06" db="EMBL/GenBank/DDBJ databases">
        <title>Global population genomics of the pathogenic fungus Cryptococcus neoformans var. grubii.</title>
        <authorList>
            <person name="Cuomo C."/>
            <person name="Litvintseva A."/>
            <person name="Chen Y."/>
            <person name="Young S."/>
            <person name="Zeng Q."/>
            <person name="Chapman S."/>
            <person name="Gujja S."/>
            <person name="Saif S."/>
            <person name="Birren B."/>
        </authorList>
    </citation>
    <scope>NUCLEOTIDE SEQUENCE [LARGE SCALE GENOMIC DNA]</scope>
    <source>
        <strain evidence="2 3">Tu259-1</strain>
    </source>
</reference>
<name>A0A854QI91_CRYNE</name>
<comment type="caution">
    <text evidence="2">The sequence shown here is derived from an EMBL/GenBank/DDBJ whole genome shotgun (WGS) entry which is preliminary data.</text>
</comment>
<dbReference type="PANTHER" id="PTHR12128">
    <property type="entry name" value="DIHYDRODIPICOLINATE SYNTHASE"/>
    <property type="match status" value="1"/>
</dbReference>
<proteinExistence type="predicted"/>
<dbReference type="OrthoDB" id="191315at2759"/>
<dbReference type="EMBL" id="AMKT01000027">
    <property type="protein sequence ID" value="OXG25798.1"/>
    <property type="molecule type" value="Genomic_DNA"/>
</dbReference>
<evidence type="ECO:0000313" key="3">
    <source>
        <dbReference type="Proteomes" id="UP000199727"/>
    </source>
</evidence>
<evidence type="ECO:0000313" key="2">
    <source>
        <dbReference type="EMBL" id="OXG25798.1"/>
    </source>
</evidence>
<dbReference type="InterPro" id="IPR013785">
    <property type="entry name" value="Aldolase_TIM"/>
</dbReference>
<protein>
    <submittedName>
        <fullName evidence="2">Dihydrodipicolinate synthetase family protein</fullName>
    </submittedName>
</protein>
<dbReference type="CDD" id="cd00408">
    <property type="entry name" value="DHDPS-like"/>
    <property type="match status" value="1"/>
</dbReference>
<keyword evidence="1" id="KW-0456">Lyase</keyword>
<dbReference type="SMART" id="SM01130">
    <property type="entry name" value="DHDPS"/>
    <property type="match status" value="1"/>
</dbReference>